<dbReference type="Proteomes" id="UP000664480">
    <property type="component" value="Unassembled WGS sequence"/>
</dbReference>
<organism evidence="2 3">
    <name type="scientific">Algoriphagus pacificus</name>
    <dbReference type="NCBI Taxonomy" id="2811234"/>
    <lineage>
        <taxon>Bacteria</taxon>
        <taxon>Pseudomonadati</taxon>
        <taxon>Bacteroidota</taxon>
        <taxon>Cytophagia</taxon>
        <taxon>Cytophagales</taxon>
        <taxon>Cyclobacteriaceae</taxon>
        <taxon>Algoriphagus</taxon>
    </lineage>
</organism>
<feature type="domain" description="Uracil-DNA glycosylase-like" evidence="1">
    <location>
        <begin position="28"/>
        <end position="185"/>
    </location>
</feature>
<dbReference type="SMART" id="SM00986">
    <property type="entry name" value="UDG"/>
    <property type="match status" value="1"/>
</dbReference>
<dbReference type="Pfam" id="PF03167">
    <property type="entry name" value="UDG"/>
    <property type="match status" value="1"/>
</dbReference>
<evidence type="ECO:0000313" key="2">
    <source>
        <dbReference type="EMBL" id="MBN7817310.1"/>
    </source>
</evidence>
<accession>A0ABS3CJP9</accession>
<reference evidence="2 3" key="1">
    <citation type="submission" date="2021-03" db="EMBL/GenBank/DDBJ databases">
        <title>novel species isolated from a fishpond in China.</title>
        <authorList>
            <person name="Lu H."/>
            <person name="Cai Z."/>
        </authorList>
    </citation>
    <scope>NUCLEOTIDE SEQUENCE [LARGE SCALE GENOMIC DNA]</scope>
    <source>
        <strain evidence="2 3">YJ13C</strain>
    </source>
</reference>
<evidence type="ECO:0000313" key="3">
    <source>
        <dbReference type="Proteomes" id="UP000664480"/>
    </source>
</evidence>
<dbReference type="EMBL" id="JAFKCU010000005">
    <property type="protein sequence ID" value="MBN7817310.1"/>
    <property type="molecule type" value="Genomic_DNA"/>
</dbReference>
<dbReference type="PANTHER" id="PTHR42160">
    <property type="entry name" value="URACIL-DNA GLYCOSYLASE SUPERFAMILY PROTEIN"/>
    <property type="match status" value="1"/>
</dbReference>
<dbReference type="SMART" id="SM00987">
    <property type="entry name" value="UreE_C"/>
    <property type="match status" value="1"/>
</dbReference>
<dbReference type="SUPFAM" id="SSF52141">
    <property type="entry name" value="Uracil-DNA glycosylase-like"/>
    <property type="match status" value="1"/>
</dbReference>
<dbReference type="InterPro" id="IPR036895">
    <property type="entry name" value="Uracil-DNA_glycosylase-like_sf"/>
</dbReference>
<protein>
    <submittedName>
        <fullName evidence="2">Uracil-DNA glycosylase family protein</fullName>
    </submittedName>
</protein>
<sequence length="196" mass="22823">MSEFEILCSQAKSCVTCLGKIPFEPNPVFQVRKSSKVLLVGQAPGTKVQQTGIPWNDPSGEELRRWMDVDREQFYDAEVFGILPMGLCYPGKGNSGDLPPRPECAPLWHPKFLDEMKEIRLFLLIGNYAQAYYLGARRKLNLTETVKSYQEYLPEFFPLVHPSPRNRIWQKRNPWFEEEVLPDLRERIFEILKDQC</sequence>
<dbReference type="CDD" id="cd10033">
    <property type="entry name" value="UDG_like"/>
    <property type="match status" value="1"/>
</dbReference>
<dbReference type="InterPro" id="IPR047124">
    <property type="entry name" value="HI_0220.2"/>
</dbReference>
<evidence type="ECO:0000259" key="1">
    <source>
        <dbReference type="SMART" id="SM00986"/>
    </source>
</evidence>
<name>A0ABS3CJP9_9BACT</name>
<comment type="caution">
    <text evidence="2">The sequence shown here is derived from an EMBL/GenBank/DDBJ whole genome shotgun (WGS) entry which is preliminary data.</text>
</comment>
<dbReference type="RefSeq" id="WP_206587985.1">
    <property type="nucleotide sequence ID" value="NZ_JAFKCU010000005.1"/>
</dbReference>
<proteinExistence type="predicted"/>
<gene>
    <name evidence="2" type="ORF">J0A69_17860</name>
</gene>
<keyword evidence="3" id="KW-1185">Reference proteome</keyword>
<dbReference type="PANTHER" id="PTHR42160:SF1">
    <property type="entry name" value="URACIL-DNA GLYCOSYLASE SUPERFAMILY PROTEIN"/>
    <property type="match status" value="1"/>
</dbReference>
<dbReference type="InterPro" id="IPR005122">
    <property type="entry name" value="Uracil-DNA_glycosylase-like"/>
</dbReference>
<dbReference type="Gene3D" id="3.40.470.10">
    <property type="entry name" value="Uracil-DNA glycosylase-like domain"/>
    <property type="match status" value="1"/>
</dbReference>